<keyword evidence="10" id="KW-0325">Glycoprotein</keyword>
<dbReference type="InterPro" id="IPR036734">
    <property type="entry name" value="Neur_chan_lig-bd_sf"/>
</dbReference>
<evidence type="ECO:0000256" key="9">
    <source>
        <dbReference type="ARBA" id="ARBA00023136"/>
    </source>
</evidence>
<gene>
    <name evidence="16" type="ORF">CYNAS_LOCUS12355</name>
</gene>
<dbReference type="Pfam" id="PF02931">
    <property type="entry name" value="Neur_chan_LBD"/>
    <property type="match status" value="1"/>
</dbReference>
<evidence type="ECO:0000256" key="12">
    <source>
        <dbReference type="ARBA" id="ARBA00061606"/>
    </source>
</evidence>
<dbReference type="Pfam" id="PF02932">
    <property type="entry name" value="Neur_chan_memb"/>
    <property type="match status" value="1"/>
</dbReference>
<comment type="caution">
    <text evidence="16">The sequence shown here is derived from an EMBL/GenBank/DDBJ whole genome shotgun (WGS) entry which is preliminary data.</text>
</comment>
<feature type="transmembrane region" description="Helical" evidence="13">
    <location>
        <begin position="282"/>
        <end position="302"/>
    </location>
</feature>
<keyword evidence="9 13" id="KW-0472">Membrane</keyword>
<comment type="similarity">
    <text evidence="12 13">Belongs to the ligand-gated ion channel (TC 1.A.9) family.</text>
</comment>
<dbReference type="CDD" id="cd19049">
    <property type="entry name" value="LGIC_TM_anion"/>
    <property type="match status" value="1"/>
</dbReference>
<evidence type="ECO:0000256" key="3">
    <source>
        <dbReference type="ARBA" id="ARBA00022448"/>
    </source>
</evidence>
<evidence type="ECO:0000256" key="1">
    <source>
        <dbReference type="ARBA" id="ARBA00004141"/>
    </source>
</evidence>
<feature type="domain" description="Neurotransmitter-gated ion-channel transmembrane" evidence="15">
    <location>
        <begin position="259"/>
        <end position="493"/>
    </location>
</feature>
<proteinExistence type="inferred from homology"/>
<evidence type="ECO:0000256" key="2">
    <source>
        <dbReference type="ARBA" id="ARBA00004236"/>
    </source>
</evidence>
<feature type="transmembrane region" description="Helical" evidence="13">
    <location>
        <begin position="251"/>
        <end position="275"/>
    </location>
</feature>
<evidence type="ECO:0008006" key="18">
    <source>
        <dbReference type="Google" id="ProtNLM"/>
    </source>
</evidence>
<dbReference type="PRINTS" id="PR00253">
    <property type="entry name" value="GABAARECEPTR"/>
</dbReference>
<keyword evidence="17" id="KW-1185">Reference proteome</keyword>
<evidence type="ECO:0000256" key="13">
    <source>
        <dbReference type="RuleBase" id="RU000687"/>
    </source>
</evidence>
<sequence length="504" mass="57828">MSMVILRSTLLRISVAAVILCIVLVRSAYGSSGVSARKCSRNSINLGKLIDTLLTDYDVHLLPESEGVNVTIELHVQGVSGISEITGDFSLDVMYSEIWQDPRLAFKHLNVCATNITLKSDFRKKIWTPDTCIINSKSSSIHSSPSENTYLILYENGLVWSNFRLNVKTPCSVNLKMFPFDSLSCEIVLESYSFNTDEVRLLWHDVPITMMEKVELPDFDLIGWSTDHQRLEYPNGIWDRAKVKFTFARRYGFYLFQSYFPTSLTVISSWVGFFFDVRSVSARITLGVSSLLALTFQFGNVLRHLPRVSYIKCLDVWMIFSVIFIFCTLVELAIVCQLNRWERERQIGSKVLGHWLNQIRKERRSIALRKNRRHIETRANGEGIKKRQVPSIITKANSHSAESPTKSTQNTVLAQTANSVIHQNKTADIADEGDSFSFDDEEKKLGCFWNVVQRLVYAICPPDRDWTVTSVQVDRCSMIMFPLSFLIFNIVYWSIYFMKMDRPM</sequence>
<organism evidence="16 17">
    <name type="scientific">Cylicocyclus nassatus</name>
    <name type="common">Nematode worm</name>
    <dbReference type="NCBI Taxonomy" id="53992"/>
    <lineage>
        <taxon>Eukaryota</taxon>
        <taxon>Metazoa</taxon>
        <taxon>Ecdysozoa</taxon>
        <taxon>Nematoda</taxon>
        <taxon>Chromadorea</taxon>
        <taxon>Rhabditida</taxon>
        <taxon>Rhabditina</taxon>
        <taxon>Rhabditomorpha</taxon>
        <taxon>Strongyloidea</taxon>
        <taxon>Strongylidae</taxon>
        <taxon>Cylicocyclus</taxon>
    </lineage>
</organism>
<dbReference type="PROSITE" id="PS00236">
    <property type="entry name" value="NEUROTR_ION_CHANNEL"/>
    <property type="match status" value="1"/>
</dbReference>
<dbReference type="GO" id="GO:0004888">
    <property type="term" value="F:transmembrane signaling receptor activity"/>
    <property type="evidence" value="ECO:0007669"/>
    <property type="project" value="InterPro"/>
</dbReference>
<dbReference type="InterPro" id="IPR036719">
    <property type="entry name" value="Neuro-gated_channel_TM_sf"/>
</dbReference>
<dbReference type="GO" id="GO:0005886">
    <property type="term" value="C:plasma membrane"/>
    <property type="evidence" value="ECO:0007669"/>
    <property type="project" value="UniProtKB-SubCell"/>
</dbReference>
<evidence type="ECO:0000313" key="16">
    <source>
        <dbReference type="EMBL" id="CAJ0600372.1"/>
    </source>
</evidence>
<name>A0AA36GYA7_CYLNA</name>
<dbReference type="EMBL" id="CATQJL010000223">
    <property type="protein sequence ID" value="CAJ0600372.1"/>
    <property type="molecule type" value="Genomic_DNA"/>
</dbReference>
<dbReference type="InterPro" id="IPR006202">
    <property type="entry name" value="Neur_chan_lig-bd"/>
</dbReference>
<feature type="transmembrane region" description="Helical" evidence="13">
    <location>
        <begin position="479"/>
        <end position="498"/>
    </location>
</feature>
<evidence type="ECO:0000256" key="7">
    <source>
        <dbReference type="ARBA" id="ARBA00022989"/>
    </source>
</evidence>
<keyword evidence="8 13" id="KW-0406">Ion transport</keyword>
<evidence type="ECO:0000259" key="15">
    <source>
        <dbReference type="Pfam" id="PF02932"/>
    </source>
</evidence>
<evidence type="ECO:0000256" key="6">
    <source>
        <dbReference type="ARBA" id="ARBA00022729"/>
    </source>
</evidence>
<dbReference type="SUPFAM" id="SSF90112">
    <property type="entry name" value="Neurotransmitter-gated ion-channel transmembrane pore"/>
    <property type="match status" value="1"/>
</dbReference>
<keyword evidence="5 13" id="KW-0812">Transmembrane</keyword>
<keyword evidence="11 13" id="KW-0407">Ion channel</keyword>
<dbReference type="PANTHER" id="PTHR18945">
    <property type="entry name" value="NEUROTRANSMITTER GATED ION CHANNEL"/>
    <property type="match status" value="1"/>
</dbReference>
<keyword evidence="6" id="KW-0732">Signal</keyword>
<dbReference type="CDD" id="cd18990">
    <property type="entry name" value="LGIC_ECD_GABAAR"/>
    <property type="match status" value="1"/>
</dbReference>
<evidence type="ECO:0000259" key="14">
    <source>
        <dbReference type="Pfam" id="PF02931"/>
    </source>
</evidence>
<evidence type="ECO:0000313" key="17">
    <source>
        <dbReference type="Proteomes" id="UP001176961"/>
    </source>
</evidence>
<feature type="transmembrane region" description="Helical" evidence="13">
    <location>
        <begin position="314"/>
        <end position="336"/>
    </location>
</feature>
<dbReference type="InterPro" id="IPR038050">
    <property type="entry name" value="Neuro_actylchol_rec"/>
</dbReference>
<accession>A0AA36GYA7</accession>
<protein>
    <recommendedName>
        <fullName evidence="18">Ligand-gated ion channel 50</fullName>
    </recommendedName>
</protein>
<evidence type="ECO:0000256" key="10">
    <source>
        <dbReference type="ARBA" id="ARBA00023180"/>
    </source>
</evidence>
<dbReference type="SUPFAM" id="SSF63712">
    <property type="entry name" value="Nicotinic receptor ligand binding domain-like"/>
    <property type="match status" value="1"/>
</dbReference>
<evidence type="ECO:0000256" key="8">
    <source>
        <dbReference type="ARBA" id="ARBA00023065"/>
    </source>
</evidence>
<dbReference type="InterPro" id="IPR018000">
    <property type="entry name" value="Neurotransmitter_ion_chnl_CS"/>
</dbReference>
<dbReference type="InterPro" id="IPR006028">
    <property type="entry name" value="GABAA/Glycine_rcpt"/>
</dbReference>
<dbReference type="Proteomes" id="UP001176961">
    <property type="component" value="Unassembled WGS sequence"/>
</dbReference>
<keyword evidence="3 13" id="KW-0813">Transport</keyword>
<dbReference type="InterPro" id="IPR006201">
    <property type="entry name" value="Neur_channel"/>
</dbReference>
<evidence type="ECO:0000256" key="4">
    <source>
        <dbReference type="ARBA" id="ARBA00022475"/>
    </source>
</evidence>
<dbReference type="GO" id="GO:0005230">
    <property type="term" value="F:extracellular ligand-gated monoatomic ion channel activity"/>
    <property type="evidence" value="ECO:0007669"/>
    <property type="project" value="InterPro"/>
</dbReference>
<keyword evidence="7 13" id="KW-1133">Transmembrane helix</keyword>
<dbReference type="InterPro" id="IPR006029">
    <property type="entry name" value="Neurotrans-gated_channel_TM"/>
</dbReference>
<evidence type="ECO:0000256" key="11">
    <source>
        <dbReference type="ARBA" id="ARBA00023303"/>
    </source>
</evidence>
<keyword evidence="4" id="KW-1003">Cell membrane</keyword>
<comment type="subcellular location">
    <subcellularLocation>
        <location evidence="2">Cell membrane</location>
    </subcellularLocation>
    <subcellularLocation>
        <location evidence="1">Membrane</location>
        <topology evidence="1">Multi-pass membrane protein</topology>
    </subcellularLocation>
</comment>
<feature type="domain" description="Neurotransmitter-gated ion-channel ligand-binding" evidence="14">
    <location>
        <begin position="48"/>
        <end position="250"/>
    </location>
</feature>
<dbReference type="PRINTS" id="PR00252">
    <property type="entry name" value="NRIONCHANNEL"/>
</dbReference>
<dbReference type="Gene3D" id="2.70.170.10">
    <property type="entry name" value="Neurotransmitter-gated ion-channel ligand-binding domain"/>
    <property type="match status" value="1"/>
</dbReference>
<evidence type="ECO:0000256" key="5">
    <source>
        <dbReference type="ARBA" id="ARBA00022692"/>
    </source>
</evidence>
<dbReference type="Gene3D" id="1.20.58.390">
    <property type="entry name" value="Neurotransmitter-gated ion-channel transmembrane domain"/>
    <property type="match status" value="1"/>
</dbReference>
<dbReference type="AlphaFoldDB" id="A0AA36GYA7"/>
<reference evidence="16" key="1">
    <citation type="submission" date="2023-07" db="EMBL/GenBank/DDBJ databases">
        <authorList>
            <consortium name="CYATHOMIX"/>
        </authorList>
    </citation>
    <scope>NUCLEOTIDE SEQUENCE</scope>
    <source>
        <strain evidence="16">N/A</strain>
    </source>
</reference>
<dbReference type="FunFam" id="2.70.170.10:FF:000035">
    <property type="entry name" value="Ligand-Gated ion Channel"/>
    <property type="match status" value="1"/>
</dbReference>